<reference evidence="3" key="2">
    <citation type="submission" date="2023-06" db="EMBL/GenBank/DDBJ databases">
        <authorList>
            <person name="Swenson N.G."/>
            <person name="Wegrzyn J.L."/>
            <person name="Mcevoy S.L."/>
        </authorList>
    </citation>
    <scope>NUCLEOTIDE SEQUENCE</scope>
    <source>
        <strain evidence="3">NS2018</strain>
        <tissue evidence="3">Leaf</tissue>
    </source>
</reference>
<feature type="transmembrane region" description="Helical" evidence="1">
    <location>
        <begin position="48"/>
        <end position="69"/>
    </location>
</feature>
<evidence type="ECO:0000256" key="1">
    <source>
        <dbReference type="SAM" id="Phobius"/>
    </source>
</evidence>
<proteinExistence type="predicted"/>
<sequence length="437" mass="51867">MELGLAYTFNFFRIMSPEYAFKVIEIELGMMYDLLYTKSPLLFTRGGIVLRLITFFLTCSVMVLFPVLVDKHKYSKVDLSITYLLIIVAVVHDIYAALLMVFSDSFAVWLIEHRNDSIIKTLNCFPLLKRQPSTSTWRWSNKMSQCSLLRFTSSKAKPKMSFKLLNKRIECKYWHCEVSEDLRKLIFEYVWQKAEDAKENRGTNQWKPPFTELPYTINIVQQLIKSGYKMNVGIVEVWYYLDKERFQTDSVSDQFRKDCKMIKRVSRYMMYLLAKRPSTLSLGDRTYSISVKDIRKIADKERIQLTSRADKITSNKAEACKRLLDKYLLHNYRHDNEDDDHRPNSSREELLIYLAMELVRKVNHEYETIEKKWEKIESAWMDMLGYGTRKSKGNVHAQQLRRGGELLTHVWLLLCHFDLTTLHEIERDKKIKRDEEE</sequence>
<dbReference type="PANTHER" id="PTHR31325">
    <property type="entry name" value="OS01G0798800 PROTEIN-RELATED"/>
    <property type="match status" value="1"/>
</dbReference>
<organism evidence="3 4">
    <name type="scientific">Acer saccharum</name>
    <name type="common">Sugar maple</name>
    <dbReference type="NCBI Taxonomy" id="4024"/>
    <lineage>
        <taxon>Eukaryota</taxon>
        <taxon>Viridiplantae</taxon>
        <taxon>Streptophyta</taxon>
        <taxon>Embryophyta</taxon>
        <taxon>Tracheophyta</taxon>
        <taxon>Spermatophyta</taxon>
        <taxon>Magnoliopsida</taxon>
        <taxon>eudicotyledons</taxon>
        <taxon>Gunneridae</taxon>
        <taxon>Pentapetalae</taxon>
        <taxon>rosids</taxon>
        <taxon>malvids</taxon>
        <taxon>Sapindales</taxon>
        <taxon>Sapindaceae</taxon>
        <taxon>Hippocastanoideae</taxon>
        <taxon>Acereae</taxon>
        <taxon>Acer</taxon>
    </lineage>
</organism>
<dbReference type="Pfam" id="PF04578">
    <property type="entry name" value="DUF594"/>
    <property type="match status" value="1"/>
</dbReference>
<reference evidence="3" key="1">
    <citation type="journal article" date="2022" name="Plant J.">
        <title>Strategies of tolerance reflected in two North American maple genomes.</title>
        <authorList>
            <person name="McEvoy S.L."/>
            <person name="Sezen U.U."/>
            <person name="Trouern-Trend A."/>
            <person name="McMahon S.M."/>
            <person name="Schaberg P.G."/>
            <person name="Yang J."/>
            <person name="Wegrzyn J.L."/>
            <person name="Swenson N.G."/>
        </authorList>
    </citation>
    <scope>NUCLEOTIDE SEQUENCE</scope>
    <source>
        <strain evidence="3">NS2018</strain>
    </source>
</reference>
<protein>
    <recommendedName>
        <fullName evidence="2">DUF4220 domain-containing protein</fullName>
    </recommendedName>
</protein>
<accession>A0AA39SWD0</accession>
<name>A0AA39SWD0_ACESA</name>
<gene>
    <name evidence="3" type="ORF">LWI29_021385</name>
</gene>
<keyword evidence="4" id="KW-1185">Reference proteome</keyword>
<comment type="caution">
    <text evidence="3">The sequence shown here is derived from an EMBL/GenBank/DDBJ whole genome shotgun (WGS) entry which is preliminary data.</text>
</comment>
<dbReference type="Pfam" id="PF13968">
    <property type="entry name" value="DUF4220"/>
    <property type="match status" value="1"/>
</dbReference>
<dbReference type="Proteomes" id="UP001168877">
    <property type="component" value="Unassembled WGS sequence"/>
</dbReference>
<feature type="transmembrane region" description="Helical" evidence="1">
    <location>
        <begin position="81"/>
        <end position="111"/>
    </location>
</feature>
<dbReference type="EMBL" id="JAUESC010000004">
    <property type="protein sequence ID" value="KAK0597059.1"/>
    <property type="molecule type" value="Genomic_DNA"/>
</dbReference>
<dbReference type="InterPro" id="IPR025315">
    <property type="entry name" value="DUF4220"/>
</dbReference>
<feature type="domain" description="DUF4220" evidence="2">
    <location>
        <begin position="8"/>
        <end position="150"/>
    </location>
</feature>
<evidence type="ECO:0000313" key="3">
    <source>
        <dbReference type="EMBL" id="KAK0597059.1"/>
    </source>
</evidence>
<keyword evidence="1" id="KW-0472">Membrane</keyword>
<dbReference type="AlphaFoldDB" id="A0AA39SWD0"/>
<dbReference type="InterPro" id="IPR007658">
    <property type="entry name" value="DUF594"/>
</dbReference>
<keyword evidence="1" id="KW-0812">Transmembrane</keyword>
<evidence type="ECO:0000259" key="2">
    <source>
        <dbReference type="Pfam" id="PF13968"/>
    </source>
</evidence>
<evidence type="ECO:0000313" key="4">
    <source>
        <dbReference type="Proteomes" id="UP001168877"/>
    </source>
</evidence>
<keyword evidence="1" id="KW-1133">Transmembrane helix</keyword>